<dbReference type="RefSeq" id="WP_205119464.1">
    <property type="nucleotide sequence ID" value="NZ_JAFBCM010000001.1"/>
</dbReference>
<evidence type="ECO:0000256" key="1">
    <source>
        <dbReference type="SAM" id="Phobius"/>
    </source>
</evidence>
<name>A0ABV7YN82_9ACTN</name>
<dbReference type="EMBL" id="JBHRZH010000039">
    <property type="protein sequence ID" value="MFC3765474.1"/>
    <property type="molecule type" value="Genomic_DNA"/>
</dbReference>
<feature type="transmembrane region" description="Helical" evidence="1">
    <location>
        <begin position="34"/>
        <end position="56"/>
    </location>
</feature>
<gene>
    <name evidence="2" type="ORF">ACFOUW_31900</name>
</gene>
<organism evidence="2 3">
    <name type="scientific">Tenggerimyces flavus</name>
    <dbReference type="NCBI Taxonomy" id="1708749"/>
    <lineage>
        <taxon>Bacteria</taxon>
        <taxon>Bacillati</taxon>
        <taxon>Actinomycetota</taxon>
        <taxon>Actinomycetes</taxon>
        <taxon>Propionibacteriales</taxon>
        <taxon>Nocardioidaceae</taxon>
        <taxon>Tenggerimyces</taxon>
    </lineage>
</organism>
<feature type="transmembrane region" description="Helical" evidence="1">
    <location>
        <begin position="9"/>
        <end position="28"/>
    </location>
</feature>
<accession>A0ABV7YN82</accession>
<keyword evidence="1" id="KW-0812">Transmembrane</keyword>
<evidence type="ECO:0000313" key="3">
    <source>
        <dbReference type="Proteomes" id="UP001595699"/>
    </source>
</evidence>
<evidence type="ECO:0000313" key="2">
    <source>
        <dbReference type="EMBL" id="MFC3765474.1"/>
    </source>
</evidence>
<comment type="caution">
    <text evidence="2">The sequence shown here is derived from an EMBL/GenBank/DDBJ whole genome shotgun (WGS) entry which is preliminary data.</text>
</comment>
<proteinExistence type="predicted"/>
<protein>
    <submittedName>
        <fullName evidence="2">Uncharacterized protein</fullName>
    </submittedName>
</protein>
<keyword evidence="1" id="KW-1133">Transmembrane helix</keyword>
<sequence length="63" mass="6721">MISPELGKAAFRWAIFLVVVSGLLLLLVKPGTPQFVITVVMLAAGALFGTVVFVLVRIGARRP</sequence>
<keyword evidence="3" id="KW-1185">Reference proteome</keyword>
<dbReference type="Proteomes" id="UP001595699">
    <property type="component" value="Unassembled WGS sequence"/>
</dbReference>
<keyword evidence="1" id="KW-0472">Membrane</keyword>
<reference evidence="3" key="1">
    <citation type="journal article" date="2019" name="Int. J. Syst. Evol. Microbiol.">
        <title>The Global Catalogue of Microorganisms (GCM) 10K type strain sequencing project: providing services to taxonomists for standard genome sequencing and annotation.</title>
        <authorList>
            <consortium name="The Broad Institute Genomics Platform"/>
            <consortium name="The Broad Institute Genome Sequencing Center for Infectious Disease"/>
            <person name="Wu L."/>
            <person name="Ma J."/>
        </authorList>
    </citation>
    <scope>NUCLEOTIDE SEQUENCE [LARGE SCALE GENOMIC DNA]</scope>
    <source>
        <strain evidence="3">CGMCC 4.7241</strain>
    </source>
</reference>